<evidence type="ECO:0000313" key="3">
    <source>
        <dbReference type="EMBL" id="SEO02213.1"/>
    </source>
</evidence>
<dbReference type="Gene3D" id="1.10.260.40">
    <property type="entry name" value="lambda repressor-like DNA-binding domains"/>
    <property type="match status" value="1"/>
</dbReference>
<evidence type="ECO:0000313" key="4">
    <source>
        <dbReference type="Proteomes" id="UP000183063"/>
    </source>
</evidence>
<dbReference type="GO" id="GO:0003677">
    <property type="term" value="F:DNA binding"/>
    <property type="evidence" value="ECO:0007669"/>
    <property type="project" value="InterPro"/>
</dbReference>
<proteinExistence type="predicted"/>
<sequence length="89" mass="9457">MRPPPRLLVAARLLLGQTQAEVAADSGISAKSIFKAENGTAGIVSVEKLMRHYAAKGVSFIEPGSKPGWGIQTDFLQRDYDAESAALGQ</sequence>
<dbReference type="InterPro" id="IPR001387">
    <property type="entry name" value="Cro/C1-type_HTH"/>
</dbReference>
<dbReference type="EMBL" id="FNXB01000012">
    <property type="protein sequence ID" value="SEH87538.1"/>
    <property type="molecule type" value="Genomic_DNA"/>
</dbReference>
<keyword evidence="5" id="KW-1185">Reference proteome</keyword>
<evidence type="ECO:0000259" key="1">
    <source>
        <dbReference type="PROSITE" id="PS50943"/>
    </source>
</evidence>
<dbReference type="OrthoDB" id="8371471at2"/>
<accession>A0A1H8LAV2</accession>
<organism evidence="2 4">
    <name type="scientific">Rhizobium tibeticum</name>
    <dbReference type="NCBI Taxonomy" id="501024"/>
    <lineage>
        <taxon>Bacteria</taxon>
        <taxon>Pseudomonadati</taxon>
        <taxon>Pseudomonadota</taxon>
        <taxon>Alphaproteobacteria</taxon>
        <taxon>Hyphomicrobiales</taxon>
        <taxon>Rhizobiaceae</taxon>
        <taxon>Rhizobium/Agrobacterium group</taxon>
        <taxon>Rhizobium</taxon>
    </lineage>
</organism>
<dbReference type="AlphaFoldDB" id="A0A1H8LAV2"/>
<name>A0A1H8LAV2_9HYPH</name>
<dbReference type="SUPFAM" id="SSF47413">
    <property type="entry name" value="lambda repressor-like DNA-binding domains"/>
    <property type="match status" value="1"/>
</dbReference>
<dbReference type="STRING" id="501024.RTCCBAU85039_2833"/>
<dbReference type="CDD" id="cd00093">
    <property type="entry name" value="HTH_XRE"/>
    <property type="match status" value="1"/>
</dbReference>
<feature type="domain" description="HTH cro/C1-type" evidence="1">
    <location>
        <begin position="8"/>
        <end position="51"/>
    </location>
</feature>
<reference evidence="3 5" key="3">
    <citation type="submission" date="2016-10" db="EMBL/GenBank/DDBJ databases">
        <authorList>
            <person name="Varghese N."/>
            <person name="Submissions S."/>
        </authorList>
    </citation>
    <scope>NUCLEOTIDE SEQUENCE [LARGE SCALE GENOMIC DNA]</scope>
    <source>
        <strain evidence="3 5">CGMCC 1.7071</strain>
    </source>
</reference>
<dbReference type="EMBL" id="FOCV01000010">
    <property type="protein sequence ID" value="SEO02213.1"/>
    <property type="molecule type" value="Genomic_DNA"/>
</dbReference>
<dbReference type="Proteomes" id="UP000198939">
    <property type="component" value="Unassembled WGS sequence"/>
</dbReference>
<dbReference type="Proteomes" id="UP000183063">
    <property type="component" value="Unassembled WGS sequence"/>
</dbReference>
<protein>
    <recommendedName>
        <fullName evidence="1">HTH cro/C1-type domain-containing protein</fullName>
    </recommendedName>
</protein>
<reference evidence="2" key="2">
    <citation type="submission" date="2016-10" db="EMBL/GenBank/DDBJ databases">
        <authorList>
            <person name="de Groot N.N."/>
        </authorList>
    </citation>
    <scope>NUCLEOTIDE SEQUENCE [LARGE SCALE GENOMIC DNA]</scope>
    <source>
        <strain evidence="2">CCBAU85039</strain>
    </source>
</reference>
<dbReference type="InterPro" id="IPR010982">
    <property type="entry name" value="Lambda_DNA-bd_dom_sf"/>
</dbReference>
<dbReference type="PROSITE" id="PS50943">
    <property type="entry name" value="HTH_CROC1"/>
    <property type="match status" value="1"/>
</dbReference>
<evidence type="ECO:0000313" key="2">
    <source>
        <dbReference type="EMBL" id="SEH87538.1"/>
    </source>
</evidence>
<dbReference type="RefSeq" id="WP_072376008.1">
    <property type="nucleotide sequence ID" value="NZ_FNXB01000012.1"/>
</dbReference>
<gene>
    <name evidence="2" type="ORF">RTCCBAU85039_2833</name>
    <name evidence="3" type="ORF">SAMN05216228_1010191</name>
</gene>
<evidence type="ECO:0000313" key="5">
    <source>
        <dbReference type="Proteomes" id="UP000198939"/>
    </source>
</evidence>
<reference evidence="4" key="1">
    <citation type="submission" date="2016-10" db="EMBL/GenBank/DDBJ databases">
        <authorList>
            <person name="Wibberg D."/>
        </authorList>
    </citation>
    <scope>NUCLEOTIDE SEQUENCE [LARGE SCALE GENOMIC DNA]</scope>
</reference>